<comment type="caution">
    <text evidence="1">The sequence shown here is derived from an EMBL/GenBank/DDBJ whole genome shotgun (WGS) entry which is preliminary data.</text>
</comment>
<organism evidence="1 2">
    <name type="scientific">Pedobacter paludis</name>
    <dbReference type="NCBI Taxonomy" id="2203212"/>
    <lineage>
        <taxon>Bacteria</taxon>
        <taxon>Pseudomonadati</taxon>
        <taxon>Bacteroidota</taxon>
        <taxon>Sphingobacteriia</taxon>
        <taxon>Sphingobacteriales</taxon>
        <taxon>Sphingobacteriaceae</taxon>
        <taxon>Pedobacter</taxon>
    </lineage>
</organism>
<keyword evidence="2" id="KW-1185">Reference proteome</keyword>
<sequence length="219" mass="25049">MLMMKVLNQLGLKEKDINEELYAEKVLPYSKSQTVMVIPKYRKIEKDEYGNSSFDLDAYVILADNSTGKILYKYYEENAWTSDAVVLSSIIIDTGLYNLNNETRAFGIRVSYTGSSRPNPFSQTDLSLFIVEKKSLKRVLKNYTLSDAHGEWDMNCAGEFESMEAVIDMDANKTNGFKNLSIKETTVYTKNIPVKEDCIEKKSTKRTTKKLKYNGIAYK</sequence>
<accession>A0A317F658</accession>
<dbReference type="AlphaFoldDB" id="A0A317F658"/>
<evidence type="ECO:0000313" key="2">
    <source>
        <dbReference type="Proteomes" id="UP000245391"/>
    </source>
</evidence>
<protein>
    <submittedName>
        <fullName evidence="1">Uncharacterized protein</fullName>
    </submittedName>
</protein>
<gene>
    <name evidence="1" type="ORF">DF947_05785</name>
</gene>
<dbReference type="OrthoDB" id="1187902at2"/>
<reference evidence="2" key="1">
    <citation type="submission" date="2018-05" db="EMBL/GenBank/DDBJ databases">
        <title>Pedobacter paludis sp. nov., isolated from wetland soil.</title>
        <authorList>
            <person name="Zhang Y."/>
        </authorList>
    </citation>
    <scope>NUCLEOTIDE SEQUENCE [LARGE SCALE GENOMIC DNA]</scope>
    <source>
        <strain evidence="2">R-8</strain>
    </source>
</reference>
<dbReference type="Proteomes" id="UP000245391">
    <property type="component" value="Unassembled WGS sequence"/>
</dbReference>
<dbReference type="EMBL" id="QGNY01000002">
    <property type="protein sequence ID" value="PWS33036.1"/>
    <property type="molecule type" value="Genomic_DNA"/>
</dbReference>
<name>A0A317F658_9SPHI</name>
<evidence type="ECO:0000313" key="1">
    <source>
        <dbReference type="EMBL" id="PWS33036.1"/>
    </source>
</evidence>
<proteinExistence type="predicted"/>